<reference evidence="2 3" key="1">
    <citation type="journal article" date="2003" name="Proc. Natl. Acad. Sci. U.S.A.">
        <title>Complete genome sequence of the marine planctomycete Pirellula sp. strain 1.</title>
        <authorList>
            <person name="Gloeckner F.O."/>
            <person name="Kube M."/>
            <person name="Bauer M."/>
            <person name="Teeling H."/>
            <person name="Lombardot T."/>
            <person name="Ludwig W."/>
            <person name="Gade D."/>
            <person name="Beck A."/>
            <person name="Borzym K."/>
            <person name="Heitmann K."/>
            <person name="Rabus R."/>
            <person name="Schlesner H."/>
            <person name="Amann R."/>
            <person name="Reinhardt R."/>
        </authorList>
    </citation>
    <scope>NUCLEOTIDE SEQUENCE [LARGE SCALE GENOMIC DNA]</scope>
    <source>
        <strain evidence="3">DSM 10527 / NCIMB 13988 / SH1</strain>
    </source>
</reference>
<gene>
    <name evidence="2" type="ordered locus">RB6156</name>
</gene>
<accession>Q7UQQ8</accession>
<protein>
    <submittedName>
        <fullName evidence="2">Uncharacterized protein</fullName>
    </submittedName>
</protein>
<organism evidence="2 3">
    <name type="scientific">Rhodopirellula baltica (strain DSM 10527 / NCIMB 13988 / SH1)</name>
    <dbReference type="NCBI Taxonomy" id="243090"/>
    <lineage>
        <taxon>Bacteria</taxon>
        <taxon>Pseudomonadati</taxon>
        <taxon>Planctomycetota</taxon>
        <taxon>Planctomycetia</taxon>
        <taxon>Pirellulales</taxon>
        <taxon>Pirellulaceae</taxon>
        <taxon>Rhodopirellula</taxon>
    </lineage>
</organism>
<dbReference type="InParanoid" id="Q7UQQ8"/>
<sequence>MANEIPNSPPEREPDAERHAKAAGTAIASLLTAFALVFLMHRGVALMGRDARPAAFLGFALLYFLWPLFALMPPRPYLFGMVVFPIFGIWLGMAYTGDMGAGSYMFAAQPPCFGGLIGVVGTVWVAIHRAFKGW</sequence>
<dbReference type="OrthoDB" id="282483at2"/>
<feature type="transmembrane region" description="Helical" evidence="1">
    <location>
        <begin position="77"/>
        <end position="97"/>
    </location>
</feature>
<dbReference type="STRING" id="243090.RB6156"/>
<keyword evidence="3" id="KW-1185">Reference proteome</keyword>
<evidence type="ECO:0000256" key="1">
    <source>
        <dbReference type="SAM" id="Phobius"/>
    </source>
</evidence>
<dbReference type="EnsemblBacteria" id="CAD74639">
    <property type="protein sequence ID" value="CAD74639"/>
    <property type="gene ID" value="RB6156"/>
</dbReference>
<keyword evidence="1" id="KW-1133">Transmembrane helix</keyword>
<dbReference type="KEGG" id="rba:RB6156"/>
<name>Q7UQQ8_RHOBA</name>
<feature type="transmembrane region" description="Helical" evidence="1">
    <location>
        <begin position="104"/>
        <end position="127"/>
    </location>
</feature>
<dbReference type="EMBL" id="BX294143">
    <property type="protein sequence ID" value="CAD74639.1"/>
    <property type="molecule type" value="Genomic_DNA"/>
</dbReference>
<feature type="transmembrane region" description="Helical" evidence="1">
    <location>
        <begin position="20"/>
        <end position="41"/>
    </location>
</feature>
<dbReference type="RefSeq" id="WP_011120781.1">
    <property type="nucleotide sequence ID" value="NC_005027.1"/>
</dbReference>
<proteinExistence type="predicted"/>
<evidence type="ECO:0000313" key="2">
    <source>
        <dbReference type="EMBL" id="CAD74639.1"/>
    </source>
</evidence>
<evidence type="ECO:0000313" key="3">
    <source>
        <dbReference type="Proteomes" id="UP000001025"/>
    </source>
</evidence>
<dbReference type="HOGENOM" id="CLU_1894554_0_0_0"/>
<keyword evidence="1" id="KW-0812">Transmembrane</keyword>
<dbReference type="AlphaFoldDB" id="Q7UQQ8"/>
<feature type="transmembrane region" description="Helical" evidence="1">
    <location>
        <begin position="53"/>
        <end position="71"/>
    </location>
</feature>
<keyword evidence="1" id="KW-0472">Membrane</keyword>
<dbReference type="Proteomes" id="UP000001025">
    <property type="component" value="Chromosome"/>
</dbReference>